<dbReference type="InterPro" id="IPR050464">
    <property type="entry name" value="Zeta_carotene_desat/Oxidored"/>
</dbReference>
<proteinExistence type="predicted"/>
<dbReference type="InterPro" id="IPR036188">
    <property type="entry name" value="FAD/NAD-bd_sf"/>
</dbReference>
<sequence>MKRSSRAACRVAGAIVVEQRKAAVVGAGVAGLTAAYVLASSYEVTLYEADGRLGGHAHTRELPGPGGRALPVDSGFIVHNERTYPTLLRLFRELEIGTQDAEMSMSVRCDGCGLEYAGARGAAGLFASRAALRARYLRLLAEVPVFHRGARRLLARGAHAGVTFGDFLREGGFSPYFVSHFALPLVSAVWSCPARTALSYPAAYLFAFLHHHGLLSITGSPQWKTVTGGSASYVTAAAKRVHRIRASSPVEAVRRTGRGALVTTGDGDTGAYDAVVIATHPDQALRMLADPTADEKRVLGAFTYAHNPTVLHTDTSFLPRSPKARASWNYRMSGCEPSTAPVRVSYDMERLQRLPAGSGYVVTLGGEDGIATDRVVERMVYEHPVYTPTSVAAQKELPRLNTGVTAYAGAWHGWGFHEDGCRSGVQAARSLGVDW</sequence>
<dbReference type="InterPro" id="IPR002937">
    <property type="entry name" value="Amino_oxidase"/>
</dbReference>
<gene>
    <name evidence="2" type="ordered locus">SVEN_0397</name>
</gene>
<dbReference type="EMBL" id="FR845719">
    <property type="protein sequence ID" value="CCA53684.1"/>
    <property type="molecule type" value="Genomic_DNA"/>
</dbReference>
<evidence type="ECO:0000259" key="1">
    <source>
        <dbReference type="Pfam" id="PF01593"/>
    </source>
</evidence>
<dbReference type="Gene3D" id="3.50.50.60">
    <property type="entry name" value="FAD/NAD(P)-binding domain"/>
    <property type="match status" value="1"/>
</dbReference>
<keyword evidence="3" id="KW-1185">Reference proteome</keyword>
<evidence type="ECO:0000313" key="3">
    <source>
        <dbReference type="Proteomes" id="UP000006854"/>
    </source>
</evidence>
<dbReference type="PANTHER" id="PTHR42923">
    <property type="entry name" value="PROTOPORPHYRINOGEN OXIDASE"/>
    <property type="match status" value="1"/>
</dbReference>
<dbReference type="Pfam" id="PF01593">
    <property type="entry name" value="Amino_oxidase"/>
    <property type="match status" value="1"/>
</dbReference>
<dbReference type="Proteomes" id="UP000006854">
    <property type="component" value="Chromosome"/>
</dbReference>
<dbReference type="STRING" id="953739.SVEN_0397"/>
<protein>
    <submittedName>
        <fullName evidence="2">Amine oxidase</fullName>
    </submittedName>
</protein>
<dbReference type="HOGENOM" id="CLU_028123_1_0_11"/>
<dbReference type="AlphaFoldDB" id="F2R6Z2"/>
<dbReference type="GO" id="GO:0016491">
    <property type="term" value="F:oxidoreductase activity"/>
    <property type="evidence" value="ECO:0007669"/>
    <property type="project" value="InterPro"/>
</dbReference>
<dbReference type="KEGG" id="sve:SVEN_0397"/>
<dbReference type="SUPFAM" id="SSF51905">
    <property type="entry name" value="FAD/NAD(P)-binding domain"/>
    <property type="match status" value="1"/>
</dbReference>
<dbReference type="PATRIC" id="fig|953739.5.peg.5965"/>
<dbReference type="eggNOG" id="COG2907">
    <property type="taxonomic scope" value="Bacteria"/>
</dbReference>
<organism evidence="2 3">
    <name type="scientific">Streptomyces venezuelae (strain ATCC 10712 / CBS 650.69 / DSM 40230 / JCM 4526 / NBRC 13096 / PD 04745)</name>
    <dbReference type="NCBI Taxonomy" id="953739"/>
    <lineage>
        <taxon>Bacteria</taxon>
        <taxon>Bacillati</taxon>
        <taxon>Actinomycetota</taxon>
        <taxon>Actinomycetes</taxon>
        <taxon>Kitasatosporales</taxon>
        <taxon>Streptomycetaceae</taxon>
        <taxon>Streptomyces</taxon>
    </lineage>
</organism>
<dbReference type="PANTHER" id="PTHR42923:SF17">
    <property type="entry name" value="AMINE OXIDASE DOMAIN-CONTAINING PROTEIN"/>
    <property type="match status" value="1"/>
</dbReference>
<evidence type="ECO:0000313" key="2">
    <source>
        <dbReference type="EMBL" id="CCA53684.1"/>
    </source>
</evidence>
<name>F2R6Z2_STRVP</name>
<feature type="domain" description="Amine oxidase" evidence="1">
    <location>
        <begin position="29"/>
        <end position="296"/>
    </location>
</feature>
<accession>F2R6Z2</accession>
<reference evidence="2 3" key="1">
    <citation type="journal article" date="2011" name="BMC Genomics">
        <title>Genome-wide analysis of the role of GlnR in Streptomyces venezuelae provides new insights into global nitrogen regulation in actinomycetes.</title>
        <authorList>
            <person name="Pullan S.T."/>
            <person name="Bibb M.J."/>
            <person name="Merrick M."/>
        </authorList>
    </citation>
    <scope>NUCLEOTIDE SEQUENCE [LARGE SCALE GENOMIC DNA]</scope>
    <source>
        <strain evidence="2">ATCC 10712</strain>
    </source>
</reference>